<organism evidence="1 2">
    <name type="scientific">Oedothorax gibbosus</name>
    <dbReference type="NCBI Taxonomy" id="931172"/>
    <lineage>
        <taxon>Eukaryota</taxon>
        <taxon>Metazoa</taxon>
        <taxon>Ecdysozoa</taxon>
        <taxon>Arthropoda</taxon>
        <taxon>Chelicerata</taxon>
        <taxon>Arachnida</taxon>
        <taxon>Araneae</taxon>
        <taxon>Araneomorphae</taxon>
        <taxon>Entelegynae</taxon>
        <taxon>Araneoidea</taxon>
        <taxon>Linyphiidae</taxon>
        <taxon>Erigoninae</taxon>
        <taxon>Oedothorax</taxon>
    </lineage>
</organism>
<protein>
    <submittedName>
        <fullName evidence="1">Uncharacterized protein</fullName>
    </submittedName>
</protein>
<proteinExistence type="predicted"/>
<comment type="caution">
    <text evidence="1">The sequence shown here is derived from an EMBL/GenBank/DDBJ whole genome shotgun (WGS) entry which is preliminary data.</text>
</comment>
<evidence type="ECO:0000313" key="1">
    <source>
        <dbReference type="EMBL" id="KAG8185920.1"/>
    </source>
</evidence>
<name>A0AAV6UP38_9ARAC</name>
<reference evidence="1 2" key="1">
    <citation type="journal article" date="2022" name="Nat. Ecol. Evol.">
        <title>A masculinizing supergene underlies an exaggerated male reproductive morph in a spider.</title>
        <authorList>
            <person name="Hendrickx F."/>
            <person name="De Corte Z."/>
            <person name="Sonet G."/>
            <person name="Van Belleghem S.M."/>
            <person name="Kostlbacher S."/>
            <person name="Vangestel C."/>
        </authorList>
    </citation>
    <scope>NUCLEOTIDE SEQUENCE [LARGE SCALE GENOMIC DNA]</scope>
    <source>
        <strain evidence="1">W744_W776</strain>
    </source>
</reference>
<gene>
    <name evidence="1" type="ORF">JTE90_010707</name>
</gene>
<sequence>MVLFFNRCDVSKKELEDSQEGGSNKGPDIIPLSMDPDVFFTSRVSLDPIYEQKNESSPVEYVHEKYTDTVI</sequence>
<dbReference type="AlphaFoldDB" id="A0AAV6UP38"/>
<dbReference type="Proteomes" id="UP000827092">
    <property type="component" value="Unassembled WGS sequence"/>
</dbReference>
<dbReference type="EMBL" id="JAFNEN010000320">
    <property type="protein sequence ID" value="KAG8185920.1"/>
    <property type="molecule type" value="Genomic_DNA"/>
</dbReference>
<keyword evidence="2" id="KW-1185">Reference proteome</keyword>
<accession>A0AAV6UP38</accession>
<evidence type="ECO:0000313" key="2">
    <source>
        <dbReference type="Proteomes" id="UP000827092"/>
    </source>
</evidence>